<keyword evidence="3" id="KW-0106">Calcium</keyword>
<dbReference type="InterPro" id="IPR029486">
    <property type="entry name" value="GH97_N"/>
</dbReference>
<evidence type="ECO:0000259" key="4">
    <source>
        <dbReference type="Pfam" id="PF10566"/>
    </source>
</evidence>
<dbReference type="InterPro" id="IPR017853">
    <property type="entry name" value="GH"/>
</dbReference>
<accession>A0A9D9IMN3</accession>
<evidence type="ECO:0000259" key="6">
    <source>
        <dbReference type="Pfam" id="PF14509"/>
    </source>
</evidence>
<evidence type="ECO:0000313" key="7">
    <source>
        <dbReference type="EMBL" id="MBO8475095.1"/>
    </source>
</evidence>
<evidence type="ECO:0000259" key="5">
    <source>
        <dbReference type="Pfam" id="PF14508"/>
    </source>
</evidence>
<dbReference type="InterPro" id="IPR029483">
    <property type="entry name" value="GH97_C"/>
</dbReference>
<dbReference type="InterPro" id="IPR019563">
    <property type="entry name" value="GH97_catalytic"/>
</dbReference>
<evidence type="ECO:0000313" key="8">
    <source>
        <dbReference type="Proteomes" id="UP000823757"/>
    </source>
</evidence>
<dbReference type="PROSITE" id="PS51257">
    <property type="entry name" value="PROKAR_LIPOPROTEIN"/>
    <property type="match status" value="1"/>
</dbReference>
<dbReference type="GO" id="GO:0030246">
    <property type="term" value="F:carbohydrate binding"/>
    <property type="evidence" value="ECO:0007669"/>
    <property type="project" value="InterPro"/>
</dbReference>
<name>A0A9D9IMN3_9BACT</name>
<organism evidence="7 8">
    <name type="scientific">Candidatus Cryptobacteroides faecigallinarum</name>
    <dbReference type="NCBI Taxonomy" id="2840763"/>
    <lineage>
        <taxon>Bacteria</taxon>
        <taxon>Pseudomonadati</taxon>
        <taxon>Bacteroidota</taxon>
        <taxon>Bacteroidia</taxon>
        <taxon>Bacteroidales</taxon>
        <taxon>Candidatus Cryptobacteroides</taxon>
    </lineage>
</organism>
<dbReference type="InterPro" id="IPR052720">
    <property type="entry name" value="Glycosyl_hydrolase_97"/>
</dbReference>
<dbReference type="Pfam" id="PF14509">
    <property type="entry name" value="GH97_C"/>
    <property type="match status" value="1"/>
</dbReference>
<dbReference type="Proteomes" id="UP000823757">
    <property type="component" value="Unassembled WGS sequence"/>
</dbReference>
<comment type="cofactor">
    <cofactor evidence="1">
        <name>Ca(2+)</name>
        <dbReference type="ChEBI" id="CHEBI:29108"/>
    </cofactor>
</comment>
<dbReference type="GO" id="GO:0016787">
    <property type="term" value="F:hydrolase activity"/>
    <property type="evidence" value="ECO:0007669"/>
    <property type="project" value="UniProtKB-KW"/>
</dbReference>
<reference evidence="7" key="1">
    <citation type="submission" date="2020-10" db="EMBL/GenBank/DDBJ databases">
        <authorList>
            <person name="Gilroy R."/>
        </authorList>
    </citation>
    <scope>NUCLEOTIDE SEQUENCE</scope>
    <source>
        <strain evidence="7">B1-13419</strain>
    </source>
</reference>
<dbReference type="EMBL" id="JADIMD010000111">
    <property type="protein sequence ID" value="MBO8475095.1"/>
    <property type="molecule type" value="Genomic_DNA"/>
</dbReference>
<dbReference type="PANTHER" id="PTHR35803">
    <property type="entry name" value="GLUCAN 1,4-ALPHA-GLUCOSIDASE SUSB-RELATED"/>
    <property type="match status" value="1"/>
</dbReference>
<comment type="subunit">
    <text evidence="2">Monomer.</text>
</comment>
<proteinExistence type="predicted"/>
<dbReference type="InterPro" id="IPR014718">
    <property type="entry name" value="GH-type_carb-bd"/>
</dbReference>
<protein>
    <submittedName>
        <fullName evidence="7">Glycoside hydrolase family 97 protein</fullName>
    </submittedName>
</protein>
<dbReference type="AlphaFoldDB" id="A0A9D9IMN3"/>
<evidence type="ECO:0000256" key="3">
    <source>
        <dbReference type="ARBA" id="ARBA00022837"/>
    </source>
</evidence>
<evidence type="ECO:0000256" key="1">
    <source>
        <dbReference type="ARBA" id="ARBA00001913"/>
    </source>
</evidence>
<dbReference type="Gene3D" id="3.20.20.70">
    <property type="entry name" value="Aldolase class I"/>
    <property type="match status" value="1"/>
</dbReference>
<comment type="caution">
    <text evidence="7">The sequence shown here is derived from an EMBL/GenBank/DDBJ whole genome shotgun (WGS) entry which is preliminary data.</text>
</comment>
<dbReference type="PANTHER" id="PTHR35803:SF1">
    <property type="entry name" value="GLUCAN 1,4-ALPHA-GLUCOSIDASE SUSB"/>
    <property type="match status" value="1"/>
</dbReference>
<feature type="domain" description="Glycosyl-hydrolase 97 catalytic" evidence="4">
    <location>
        <begin position="284"/>
        <end position="458"/>
    </location>
</feature>
<reference evidence="7" key="2">
    <citation type="journal article" date="2021" name="PeerJ">
        <title>Extensive microbial diversity within the chicken gut microbiome revealed by metagenomics and culture.</title>
        <authorList>
            <person name="Gilroy R."/>
            <person name="Ravi A."/>
            <person name="Getino M."/>
            <person name="Pursley I."/>
            <person name="Horton D.L."/>
            <person name="Alikhan N.F."/>
            <person name="Baker D."/>
            <person name="Gharbi K."/>
            <person name="Hall N."/>
            <person name="Watson M."/>
            <person name="Adriaenssens E.M."/>
            <person name="Foster-Nyarko E."/>
            <person name="Jarju S."/>
            <person name="Secka A."/>
            <person name="Antonio M."/>
            <person name="Oren A."/>
            <person name="Chaudhuri R.R."/>
            <person name="La Ragione R."/>
            <person name="Hildebrand F."/>
            <person name="Pallen M.J."/>
        </authorList>
    </citation>
    <scope>NUCLEOTIDE SEQUENCE</scope>
    <source>
        <strain evidence="7">B1-13419</strain>
    </source>
</reference>
<gene>
    <name evidence="7" type="ORF">IAB91_07395</name>
</gene>
<dbReference type="Pfam" id="PF14508">
    <property type="entry name" value="GH97_N"/>
    <property type="match status" value="1"/>
</dbReference>
<feature type="domain" description="Glycosyl-hydrolase 97 N-terminal" evidence="5">
    <location>
        <begin position="25"/>
        <end position="266"/>
    </location>
</feature>
<evidence type="ECO:0000256" key="2">
    <source>
        <dbReference type="ARBA" id="ARBA00011245"/>
    </source>
</evidence>
<sequence>MKLSNFSGIALCLAMISCAGNDLSLESPEKNIRVEFALTAEGEPGYRVVAAGKELIAMSPLGIEASEADLGSGFSIKKVLRNKVDEVWEQPWGENKIVRDRHKEMAVVMENQDGVGLVMRFRAFDDGVGFRYEYETGLDSLTVMAENTGFLFAEDGVSWSIPGNFETYELDTRELPISEVENANTPFTFRVGDVYGSIHEAALYDYPEMNLYRCDSLGFRSELAPRPDGCKARVPGSFKTPWRSIQIAPDAVGLINSSLILNLNEPCAIEDVSWIQPQKYVGVWWGMHLGTHVWTEGDRHGATTENALRHIDFAAANNIEGVLFEGWNKGWETWGGKQHFDYVEPYSDFDIEKIAEYAREKGVSLWMHNETGGSIFEYEAALDTAFARYQELGVHVVKTGYAGGMPGNIRHHSQRAVQHYQKVVEAAAAHQIMIDAHEPIKETGIRRTWPNMMTREGAKGMEWNAWSKGNSSEYLCTIPFVRLLSGPMDYTPGVFDIYYEAADDYDDRAEWNGDYSKCYIKTTLARQIANWVILYSPLQMACDLIENYEGHPAFQFFRDFDADCDWSEALAGEPGDYIVVARRAGDRFFLGAGTNSEQRTVSVPLDFLADGVVYEAAIYGDDPDAPEVRQPDGTVAPDKTAYVITASEVTSADTLDIFMAADGGQAVVFIPKE</sequence>
<dbReference type="Gene3D" id="2.70.98.10">
    <property type="match status" value="1"/>
</dbReference>
<dbReference type="InterPro" id="IPR013785">
    <property type="entry name" value="Aldolase_TIM"/>
</dbReference>
<keyword evidence="7" id="KW-0378">Hydrolase</keyword>
<dbReference type="Pfam" id="PF10566">
    <property type="entry name" value="Glyco_hydro_97"/>
    <property type="match status" value="1"/>
</dbReference>
<feature type="domain" description="Glycosyl-hydrolase 97 C-terminal oligomerisation" evidence="6">
    <location>
        <begin position="564"/>
        <end position="669"/>
    </location>
</feature>
<dbReference type="SUPFAM" id="SSF51445">
    <property type="entry name" value="(Trans)glycosidases"/>
    <property type="match status" value="1"/>
</dbReference>